<dbReference type="AlphaFoldDB" id="A0A5C6EI09"/>
<dbReference type="GO" id="GO:0003735">
    <property type="term" value="F:structural constituent of ribosome"/>
    <property type="evidence" value="ECO:0007669"/>
    <property type="project" value="TreeGrafter"/>
</dbReference>
<dbReference type="SMART" id="SM00316">
    <property type="entry name" value="S1"/>
    <property type="match status" value="1"/>
</dbReference>
<dbReference type="PANTHER" id="PTHR10724">
    <property type="entry name" value="30S RIBOSOMAL PROTEIN S1"/>
    <property type="match status" value="1"/>
</dbReference>
<feature type="compositionally biased region" description="Low complexity" evidence="1">
    <location>
        <begin position="873"/>
        <end position="894"/>
    </location>
</feature>
<dbReference type="InterPro" id="IPR012340">
    <property type="entry name" value="NA-bd_OB-fold"/>
</dbReference>
<dbReference type="InterPro" id="IPR003029">
    <property type="entry name" value="S1_domain"/>
</dbReference>
<dbReference type="InterPro" id="IPR023323">
    <property type="entry name" value="Tex-like_dom_sf"/>
</dbReference>
<gene>
    <name evidence="3" type="primary">yugI</name>
    <name evidence="3" type="ORF">Poly59_53060</name>
</gene>
<feature type="compositionally biased region" description="Low complexity" evidence="1">
    <location>
        <begin position="252"/>
        <end position="332"/>
    </location>
</feature>
<dbReference type="PROSITE" id="PS50126">
    <property type="entry name" value="S1"/>
    <property type="match status" value="1"/>
</dbReference>
<dbReference type="InterPro" id="IPR032639">
    <property type="entry name" value="Tex_YqgF"/>
</dbReference>
<feature type="domain" description="S1 motif" evidence="2">
    <location>
        <begin position="955"/>
        <end position="1024"/>
    </location>
</feature>
<feature type="region of interest" description="Disordered" evidence="1">
    <location>
        <begin position="1032"/>
        <end position="1236"/>
    </location>
</feature>
<dbReference type="InterPro" id="IPR037027">
    <property type="entry name" value="YqgF/RNaseH-like_dom_sf"/>
</dbReference>
<comment type="caution">
    <text evidence="3">The sequence shown here is derived from an EMBL/GenBank/DDBJ whole genome shotgun (WGS) entry which is preliminary data.</text>
</comment>
<feature type="compositionally biased region" description="Basic residues" evidence="1">
    <location>
        <begin position="367"/>
        <end position="379"/>
    </location>
</feature>
<dbReference type="Gene3D" id="2.40.50.140">
    <property type="entry name" value="Nucleic acid-binding proteins"/>
    <property type="match status" value="1"/>
</dbReference>
<protein>
    <submittedName>
        <fullName evidence="3">General stress protein 13</fullName>
    </submittedName>
</protein>
<keyword evidence="4" id="KW-1185">Reference proteome</keyword>
<dbReference type="Pfam" id="PF16921">
    <property type="entry name" value="Tex_YqgF"/>
    <property type="match status" value="1"/>
</dbReference>
<accession>A0A5C6EI09</accession>
<dbReference type="Gene3D" id="3.30.420.140">
    <property type="entry name" value="YqgF/RNase H-like domain"/>
    <property type="match status" value="1"/>
</dbReference>
<feature type="compositionally biased region" description="Low complexity" evidence="1">
    <location>
        <begin position="214"/>
        <end position="239"/>
    </location>
</feature>
<dbReference type="Gene3D" id="1.10.3500.10">
    <property type="entry name" value="Tex N-terminal region-like"/>
    <property type="match status" value="1"/>
</dbReference>
<evidence type="ECO:0000313" key="4">
    <source>
        <dbReference type="Proteomes" id="UP000317977"/>
    </source>
</evidence>
<dbReference type="Pfam" id="PF09371">
    <property type="entry name" value="Tex_N"/>
    <property type="match status" value="1"/>
</dbReference>
<dbReference type="SUPFAM" id="SSF53098">
    <property type="entry name" value="Ribonuclease H-like"/>
    <property type="match status" value="1"/>
</dbReference>
<feature type="compositionally biased region" description="Basic and acidic residues" evidence="1">
    <location>
        <begin position="1122"/>
        <end position="1149"/>
    </location>
</feature>
<dbReference type="EMBL" id="SJPX01000005">
    <property type="protein sequence ID" value="TWU48458.1"/>
    <property type="molecule type" value="Genomic_DNA"/>
</dbReference>
<dbReference type="InterPro" id="IPR018974">
    <property type="entry name" value="Tex-like_N"/>
</dbReference>
<dbReference type="InterPro" id="IPR012337">
    <property type="entry name" value="RNaseH-like_sf"/>
</dbReference>
<dbReference type="PANTHER" id="PTHR10724:SF10">
    <property type="entry name" value="S1 RNA-BINDING DOMAIN-CONTAINING PROTEIN 1"/>
    <property type="match status" value="1"/>
</dbReference>
<evidence type="ECO:0000256" key="1">
    <source>
        <dbReference type="SAM" id="MobiDB-lite"/>
    </source>
</evidence>
<dbReference type="SUPFAM" id="SSF50249">
    <property type="entry name" value="Nucleic acid-binding proteins"/>
    <property type="match status" value="1"/>
</dbReference>
<sequence>MSVDLEAIAQRGHCEISSLRLALPLLEQGYTPPFLARYRRDELGGLDESSLWGLSAAVQTDKQIVERRESLQTIWEATSLQDPAIGHAINKANSLRMLSRLSRRLKHEASETPSDATRLAVRVLNPRKGDSSDFAEIAAMVDGIQSVDAAFDDLDNALVERLAGDPRIISAAVRWLAKNARIHIAKISDPHVAGEDDAEAAPKSKKKKKKGPKTDATATPDATVAPDATAAPDAATADSADVKATDAEGADDASAATEVAATESPAAVVDATTAVETPTAETPATEAETTAPVAESLATAEETPAVVAPTAETPATETPATETPTADAPAADAKPELEIPAFSADDSDKDATNDKAKATASVNNAKPAKKPKKVSPRQRRRRWLVGVLKPLQGKRFTSDKLSSFQLVMLGRALRSQVAECGFEYDAGKLVAELQRTAAGFNHHLEDRMRDIVLQNEASIREAAEIAWWDDVQERASARLVTITADHLRRQVNRGSVDAKVVMSIDAVGPRTAATTVVSADGRVLRTEDLPCQLSASQRGQAVARMGELIHTYHVDLIVISNGPARRATMIALGDLIAASPEKSIRWTLADRSGADAYSGSSVSDQEMRSTPRRFRSAAWLAFSVLQPAQSLAKVDPLKLRLSSFQRELADEALSETLENVMISGASRGGVDANSAPQSWLRRLPGVTPEVAAAIDAARRQSLFSSRDAISEIANWPSAVESRQSLPFLRVFGSPETLDGTLIHPDDYPLAKKLATTLAIELPPATPPGYSPPDFSAGAASDEIKPIEVAQEVTTAKVEDFTAKGEESPEFAISDDPSTETASEENRLESESTDAETATTETSPADASAEATATPDNDASAETTANSAVDTEADSASEPATPTTPDTAVAATADPMRQPRPDRAKIDKCIKEWQIGTRRTHQIVHWLCDPFGDSDASGSPPAVLSTMPSTKALRPGDPVIGVVVGVMPFGVFVELAPDCSGLIHVSRVSDSYVEDLHEAVQIGDVVTAWVTGIDEKRRRVGLSAISPEREIELEEARRARTSRPQHAGGNRGGANRGASGGERSQGQGQGQGNRGRSGAAPSGDRPPRQGSGGGNRGARDGNRGGRPTGGGRGGAGGGRSFSKKPETYRVVAKADAKPLTDAMQDGKEPLRSFGDLLQFFGKDTKTVTEKPAPKPKKPKPAPTTDASAEEKAKPDVAPETPSAAPESPVAAQPPQASASETAATPPNSPDQADKPDA</sequence>
<feature type="region of interest" description="Disordered" evidence="1">
    <location>
        <begin position="800"/>
        <end position="903"/>
    </location>
</feature>
<reference evidence="3 4" key="1">
    <citation type="submission" date="2019-02" db="EMBL/GenBank/DDBJ databases">
        <title>Deep-cultivation of Planctomycetes and their phenomic and genomic characterization uncovers novel biology.</title>
        <authorList>
            <person name="Wiegand S."/>
            <person name="Jogler M."/>
            <person name="Boedeker C."/>
            <person name="Pinto D."/>
            <person name="Vollmers J."/>
            <person name="Rivas-Marin E."/>
            <person name="Kohn T."/>
            <person name="Peeters S.H."/>
            <person name="Heuer A."/>
            <person name="Rast P."/>
            <person name="Oberbeckmann S."/>
            <person name="Bunk B."/>
            <person name="Jeske O."/>
            <person name="Meyerdierks A."/>
            <person name="Storesund J.E."/>
            <person name="Kallscheuer N."/>
            <person name="Luecker S."/>
            <person name="Lage O.M."/>
            <person name="Pohl T."/>
            <person name="Merkel B.J."/>
            <person name="Hornburger P."/>
            <person name="Mueller R.-W."/>
            <person name="Bruemmer F."/>
            <person name="Labrenz M."/>
            <person name="Spormann A.M."/>
            <person name="Op Den Camp H."/>
            <person name="Overmann J."/>
            <person name="Amann R."/>
            <person name="Jetten M.S.M."/>
            <person name="Mascher T."/>
            <person name="Medema M.H."/>
            <person name="Devos D.P."/>
            <person name="Kaster A.-K."/>
            <person name="Ovreas L."/>
            <person name="Rohde M."/>
            <person name="Galperin M.Y."/>
            <person name="Jogler C."/>
        </authorList>
    </citation>
    <scope>NUCLEOTIDE SEQUENCE [LARGE SCALE GENOMIC DNA]</scope>
    <source>
        <strain evidence="3 4">Poly59</strain>
    </source>
</reference>
<dbReference type="OrthoDB" id="271551at2"/>
<feature type="compositionally biased region" description="Gly residues" evidence="1">
    <location>
        <begin position="1103"/>
        <end position="1118"/>
    </location>
</feature>
<dbReference type="InterPro" id="IPR023319">
    <property type="entry name" value="Tex-like_HTH_dom_sf"/>
</dbReference>
<dbReference type="Proteomes" id="UP000317977">
    <property type="component" value="Unassembled WGS sequence"/>
</dbReference>
<dbReference type="GO" id="GO:0006412">
    <property type="term" value="P:translation"/>
    <property type="evidence" value="ECO:0007669"/>
    <property type="project" value="TreeGrafter"/>
</dbReference>
<feature type="region of interest" description="Disordered" evidence="1">
    <location>
        <begin position="192"/>
        <end position="379"/>
    </location>
</feature>
<feature type="compositionally biased region" description="Polar residues" evidence="1">
    <location>
        <begin position="859"/>
        <end position="868"/>
    </location>
</feature>
<evidence type="ECO:0000259" key="2">
    <source>
        <dbReference type="PROSITE" id="PS50126"/>
    </source>
</evidence>
<feature type="compositionally biased region" description="Basic and acidic residues" evidence="1">
    <location>
        <begin position="1161"/>
        <end position="1171"/>
    </location>
</feature>
<dbReference type="Gene3D" id="1.10.10.650">
    <property type="entry name" value="RuvA domain 2-like"/>
    <property type="match status" value="1"/>
</dbReference>
<dbReference type="SUPFAM" id="SSF158832">
    <property type="entry name" value="Tex N-terminal region-like"/>
    <property type="match status" value="1"/>
</dbReference>
<dbReference type="SUPFAM" id="SSF47781">
    <property type="entry name" value="RuvA domain 2-like"/>
    <property type="match status" value="1"/>
</dbReference>
<evidence type="ECO:0000313" key="3">
    <source>
        <dbReference type="EMBL" id="TWU48458.1"/>
    </source>
</evidence>
<proteinExistence type="predicted"/>
<dbReference type="Pfam" id="PF00575">
    <property type="entry name" value="S1"/>
    <property type="match status" value="1"/>
</dbReference>
<dbReference type="InterPro" id="IPR010994">
    <property type="entry name" value="RuvA_2-like"/>
</dbReference>
<dbReference type="InterPro" id="IPR050437">
    <property type="entry name" value="Ribos_protein_bS1-like"/>
</dbReference>
<dbReference type="RefSeq" id="WP_146536818.1">
    <property type="nucleotide sequence ID" value="NZ_SJPX01000005.1"/>
</dbReference>
<feature type="compositionally biased region" description="Low complexity" evidence="1">
    <location>
        <begin position="1196"/>
        <end position="1224"/>
    </location>
</feature>
<dbReference type="Gene3D" id="1.10.150.310">
    <property type="entry name" value="Tex RuvX-like domain-like"/>
    <property type="match status" value="1"/>
</dbReference>
<organism evidence="3 4">
    <name type="scientific">Rubripirellula reticaptiva</name>
    <dbReference type="NCBI Taxonomy" id="2528013"/>
    <lineage>
        <taxon>Bacteria</taxon>
        <taxon>Pseudomonadati</taxon>
        <taxon>Planctomycetota</taxon>
        <taxon>Planctomycetia</taxon>
        <taxon>Pirellulales</taxon>
        <taxon>Pirellulaceae</taxon>
        <taxon>Rubripirellula</taxon>
    </lineage>
</organism>
<feature type="compositionally biased region" description="Gly residues" evidence="1">
    <location>
        <begin position="1048"/>
        <end position="1059"/>
    </location>
</feature>
<dbReference type="CDD" id="cd00164">
    <property type="entry name" value="S1_like"/>
    <property type="match status" value="1"/>
</dbReference>
<dbReference type="GO" id="GO:0006139">
    <property type="term" value="P:nucleobase-containing compound metabolic process"/>
    <property type="evidence" value="ECO:0007669"/>
    <property type="project" value="InterPro"/>
</dbReference>
<name>A0A5C6EI09_9BACT</name>
<feature type="compositionally biased region" description="Low complexity" evidence="1">
    <location>
        <begin position="834"/>
        <end position="855"/>
    </location>
</feature>
<dbReference type="GO" id="GO:0003729">
    <property type="term" value="F:mRNA binding"/>
    <property type="evidence" value="ECO:0007669"/>
    <property type="project" value="TreeGrafter"/>
</dbReference>